<evidence type="ECO:0000313" key="6">
    <source>
        <dbReference type="EMBL" id="PZA17150.1"/>
    </source>
</evidence>
<name>A0A323UZL1_9RHOO</name>
<dbReference type="CDD" id="cd05466">
    <property type="entry name" value="PBP2_LTTR_substrate"/>
    <property type="match status" value="1"/>
</dbReference>
<keyword evidence="4" id="KW-0804">Transcription</keyword>
<dbReference type="Pfam" id="PF03466">
    <property type="entry name" value="LysR_substrate"/>
    <property type="match status" value="1"/>
</dbReference>
<dbReference type="Gene3D" id="3.40.190.290">
    <property type="match status" value="1"/>
</dbReference>
<evidence type="ECO:0000256" key="1">
    <source>
        <dbReference type="ARBA" id="ARBA00009437"/>
    </source>
</evidence>
<comment type="caution">
    <text evidence="6">The sequence shown here is derived from an EMBL/GenBank/DDBJ whole genome shotgun (WGS) entry which is preliminary data.</text>
</comment>
<reference evidence="6 7" key="1">
    <citation type="submission" date="2018-06" db="EMBL/GenBank/DDBJ databases">
        <title>Azoarcus communis strain SWub3 genome.</title>
        <authorList>
            <person name="Zorraquino Salvo V."/>
            <person name="Toubiana D."/>
            <person name="Blumwald E."/>
        </authorList>
    </citation>
    <scope>NUCLEOTIDE SEQUENCE [LARGE SCALE GENOMIC DNA]</scope>
    <source>
        <strain evidence="6 7">SWub3</strain>
    </source>
</reference>
<accession>A0A323UZL1</accession>
<feature type="domain" description="HTH lysR-type" evidence="5">
    <location>
        <begin position="14"/>
        <end position="70"/>
    </location>
</feature>
<dbReference type="InterPro" id="IPR036388">
    <property type="entry name" value="WH-like_DNA-bd_sf"/>
</dbReference>
<dbReference type="OrthoDB" id="6113677at2"/>
<gene>
    <name evidence="6" type="ORF">DNK49_07915</name>
</gene>
<dbReference type="PROSITE" id="PS50931">
    <property type="entry name" value="HTH_LYSR"/>
    <property type="match status" value="1"/>
</dbReference>
<dbReference type="FunFam" id="1.10.10.10:FF:000001">
    <property type="entry name" value="LysR family transcriptional regulator"/>
    <property type="match status" value="1"/>
</dbReference>
<dbReference type="PANTHER" id="PTHR30126:SF98">
    <property type="entry name" value="HTH-TYPE TRANSCRIPTIONAL ACTIVATOR BAUR"/>
    <property type="match status" value="1"/>
</dbReference>
<evidence type="ECO:0000256" key="3">
    <source>
        <dbReference type="ARBA" id="ARBA00023125"/>
    </source>
</evidence>
<keyword evidence="2" id="KW-0805">Transcription regulation</keyword>
<keyword evidence="7" id="KW-1185">Reference proteome</keyword>
<sequence>MKPRALLNNLAEADLRLLRIFIAIAESGGLAAAELRLNISRSVISRHLKDLETRIGVRLCERGRSGFALTEEGHTVLDAARRLLAQIEGFRREVAGLHGGMRGELNLVIFDKFITNPDCHLAETIADFGLQAPGVALNVHVASTSPIEKGLLEGQFQVGIHPFHRASDSLLSWPLFSEQMSLYGAPSHPLLRDGAMPDEAALRGAGLVGLGYHSPNMEHFWRLGLQPVARAHDQEASVLLIRSGRYLGFLPDHYARAFEAEGVLRRIPSDTLQYRCDWVVSVARTPAPGRIARHFTSCLRERHPQAGAAGEAPCLV</sequence>
<dbReference type="AlphaFoldDB" id="A0A323UZL1"/>
<dbReference type="Pfam" id="PF00126">
    <property type="entry name" value="HTH_1"/>
    <property type="match status" value="1"/>
</dbReference>
<dbReference type="GO" id="GO:0000976">
    <property type="term" value="F:transcription cis-regulatory region binding"/>
    <property type="evidence" value="ECO:0007669"/>
    <property type="project" value="TreeGrafter"/>
</dbReference>
<dbReference type="Proteomes" id="UP000248259">
    <property type="component" value="Unassembled WGS sequence"/>
</dbReference>
<dbReference type="GO" id="GO:0003700">
    <property type="term" value="F:DNA-binding transcription factor activity"/>
    <property type="evidence" value="ECO:0007669"/>
    <property type="project" value="InterPro"/>
</dbReference>
<dbReference type="RefSeq" id="WP_110523795.1">
    <property type="nucleotide sequence ID" value="NZ_QKOE01000004.1"/>
</dbReference>
<dbReference type="InterPro" id="IPR005119">
    <property type="entry name" value="LysR_subst-bd"/>
</dbReference>
<evidence type="ECO:0000256" key="4">
    <source>
        <dbReference type="ARBA" id="ARBA00023163"/>
    </source>
</evidence>
<protein>
    <submittedName>
        <fullName evidence="6">LysR family transcriptional regulator</fullName>
    </submittedName>
</protein>
<keyword evidence="3" id="KW-0238">DNA-binding</keyword>
<dbReference type="EMBL" id="QKOE01000004">
    <property type="protein sequence ID" value="PZA17150.1"/>
    <property type="molecule type" value="Genomic_DNA"/>
</dbReference>
<dbReference type="InterPro" id="IPR000847">
    <property type="entry name" value="LysR_HTH_N"/>
</dbReference>
<dbReference type="SUPFAM" id="SSF53850">
    <property type="entry name" value="Periplasmic binding protein-like II"/>
    <property type="match status" value="1"/>
</dbReference>
<dbReference type="PANTHER" id="PTHR30126">
    <property type="entry name" value="HTH-TYPE TRANSCRIPTIONAL REGULATOR"/>
    <property type="match status" value="1"/>
</dbReference>
<evidence type="ECO:0000259" key="5">
    <source>
        <dbReference type="PROSITE" id="PS50931"/>
    </source>
</evidence>
<dbReference type="SUPFAM" id="SSF46785">
    <property type="entry name" value="Winged helix' DNA-binding domain"/>
    <property type="match status" value="1"/>
</dbReference>
<evidence type="ECO:0000256" key="2">
    <source>
        <dbReference type="ARBA" id="ARBA00023015"/>
    </source>
</evidence>
<proteinExistence type="inferred from homology"/>
<evidence type="ECO:0000313" key="7">
    <source>
        <dbReference type="Proteomes" id="UP000248259"/>
    </source>
</evidence>
<comment type="similarity">
    <text evidence="1">Belongs to the LysR transcriptional regulatory family.</text>
</comment>
<organism evidence="6 7">
    <name type="scientific">Parazoarcus communis SWub3 = DSM 12120</name>
    <dbReference type="NCBI Taxonomy" id="1121029"/>
    <lineage>
        <taxon>Bacteria</taxon>
        <taxon>Pseudomonadati</taxon>
        <taxon>Pseudomonadota</taxon>
        <taxon>Betaproteobacteria</taxon>
        <taxon>Rhodocyclales</taxon>
        <taxon>Zoogloeaceae</taxon>
        <taxon>Parazoarcus</taxon>
    </lineage>
</organism>
<dbReference type="Gene3D" id="1.10.10.10">
    <property type="entry name" value="Winged helix-like DNA-binding domain superfamily/Winged helix DNA-binding domain"/>
    <property type="match status" value="1"/>
</dbReference>
<dbReference type="InterPro" id="IPR036390">
    <property type="entry name" value="WH_DNA-bd_sf"/>
</dbReference>